<dbReference type="InterPro" id="IPR002401">
    <property type="entry name" value="Cyt_P450_E_grp-I"/>
</dbReference>
<evidence type="ECO:0000313" key="8">
    <source>
        <dbReference type="EMBL" id="CAK9263024.1"/>
    </source>
</evidence>
<dbReference type="CDD" id="cd11043">
    <property type="entry name" value="CYP90-like"/>
    <property type="match status" value="1"/>
</dbReference>
<reference evidence="8" key="1">
    <citation type="submission" date="2024-02" db="EMBL/GenBank/DDBJ databases">
        <authorList>
            <consortium name="ELIXIR-Norway"/>
            <consortium name="Elixir Norway"/>
        </authorList>
    </citation>
    <scope>NUCLEOTIDE SEQUENCE</scope>
</reference>
<evidence type="ECO:0000256" key="5">
    <source>
        <dbReference type="ARBA" id="ARBA00023004"/>
    </source>
</evidence>
<evidence type="ECO:0000256" key="1">
    <source>
        <dbReference type="ARBA" id="ARBA00010617"/>
    </source>
</evidence>
<comment type="similarity">
    <text evidence="1 7">Belongs to the cytochrome P450 family.</text>
</comment>
<dbReference type="Gene3D" id="1.10.630.10">
    <property type="entry name" value="Cytochrome P450"/>
    <property type="match status" value="1"/>
</dbReference>
<gene>
    <name evidence="8" type="ORF">CSSPJE1EN1_LOCUS8502</name>
</gene>
<dbReference type="InterPro" id="IPR036396">
    <property type="entry name" value="Cyt_P450_sf"/>
</dbReference>
<dbReference type="PRINTS" id="PR00463">
    <property type="entry name" value="EP450I"/>
</dbReference>
<dbReference type="PROSITE" id="PS00086">
    <property type="entry name" value="CYTOCHROME_P450"/>
    <property type="match status" value="1"/>
</dbReference>
<keyword evidence="9" id="KW-1185">Reference proteome</keyword>
<evidence type="ECO:0000256" key="6">
    <source>
        <dbReference type="ARBA" id="ARBA00023033"/>
    </source>
</evidence>
<dbReference type="PANTHER" id="PTHR24286:SF384">
    <property type="entry name" value="P450, PUTATIVE (EUROFUNG)-RELATED"/>
    <property type="match status" value="1"/>
</dbReference>
<dbReference type="EMBL" id="OZ020110">
    <property type="protein sequence ID" value="CAK9263024.1"/>
    <property type="molecule type" value="Genomic_DNA"/>
</dbReference>
<sequence>MLLTLLDCVVTVFVLFYFTLFSCFSCVTSSDMQKKAPLPPGQFGLPFLGESLELQSALQANKPHQFFNTRVAKYGEIFKTHLLFSPTVFVDGPEWNKFLFSNENKLISTTWPMSIGKLLGAKSVANKIGEEHKWLRSTFHASFFGPSGLRNFVPRMDKIARSHFEQTWESKGEIIAVKVIKQFAFSLVADLFLSITKGLEFESMAHDVEAFVGGIMKLPIDFPGTAYHKAMLARKSLLRTFDMIIARRQKDIEEGKVSVHHDLLSILMKTLLDHEGHVITNETIKDNILTYWIASHDTVSTTLSLALKYLFLNPHCLHEVVKEQKEIMKAKGGTTLNWQDTRNMKYTWCVIQETLRLQPTVGGAFRVTLKDFEYKGFTIPKGWKVLWSVSPSQMSHEIFPHPTKFDPRRFEGGPPPPFTFMPFGGGHRTCPGQEYARTVMMVFLHHLVLNYEWSMVNPNEKIVINPMPIFQKGLQLKIHKKIGEKATNNLVT</sequence>
<evidence type="ECO:0000256" key="2">
    <source>
        <dbReference type="ARBA" id="ARBA00022617"/>
    </source>
</evidence>
<evidence type="ECO:0000313" key="9">
    <source>
        <dbReference type="Proteomes" id="UP001497444"/>
    </source>
</evidence>
<organism evidence="8 9">
    <name type="scientific">Sphagnum jensenii</name>
    <dbReference type="NCBI Taxonomy" id="128206"/>
    <lineage>
        <taxon>Eukaryota</taxon>
        <taxon>Viridiplantae</taxon>
        <taxon>Streptophyta</taxon>
        <taxon>Embryophyta</taxon>
        <taxon>Bryophyta</taxon>
        <taxon>Sphagnophytina</taxon>
        <taxon>Sphagnopsida</taxon>
        <taxon>Sphagnales</taxon>
        <taxon>Sphagnaceae</taxon>
        <taxon>Sphagnum</taxon>
    </lineage>
</organism>
<proteinExistence type="inferred from homology"/>
<name>A0ABP0W970_9BRYO</name>
<protein>
    <recommendedName>
        <fullName evidence="10">Cytochrome P450</fullName>
    </recommendedName>
</protein>
<dbReference type="SUPFAM" id="SSF48264">
    <property type="entry name" value="Cytochrome P450"/>
    <property type="match status" value="1"/>
</dbReference>
<keyword evidence="6 7" id="KW-0503">Monooxygenase</keyword>
<evidence type="ECO:0008006" key="10">
    <source>
        <dbReference type="Google" id="ProtNLM"/>
    </source>
</evidence>
<keyword evidence="4 7" id="KW-0560">Oxidoreductase</keyword>
<dbReference type="PRINTS" id="PR00385">
    <property type="entry name" value="P450"/>
</dbReference>
<evidence type="ECO:0000256" key="3">
    <source>
        <dbReference type="ARBA" id="ARBA00022723"/>
    </source>
</evidence>
<keyword evidence="2 7" id="KW-0349">Heme</keyword>
<dbReference type="InterPro" id="IPR017972">
    <property type="entry name" value="Cyt_P450_CS"/>
</dbReference>
<dbReference type="Pfam" id="PF00067">
    <property type="entry name" value="p450"/>
    <property type="match status" value="1"/>
</dbReference>
<dbReference type="InterPro" id="IPR001128">
    <property type="entry name" value="Cyt_P450"/>
</dbReference>
<dbReference type="PANTHER" id="PTHR24286">
    <property type="entry name" value="CYTOCHROME P450 26"/>
    <property type="match status" value="1"/>
</dbReference>
<keyword evidence="5 7" id="KW-0408">Iron</keyword>
<accession>A0ABP0W970</accession>
<evidence type="ECO:0000256" key="4">
    <source>
        <dbReference type="ARBA" id="ARBA00023002"/>
    </source>
</evidence>
<evidence type="ECO:0000256" key="7">
    <source>
        <dbReference type="RuleBase" id="RU000461"/>
    </source>
</evidence>
<dbReference type="Proteomes" id="UP001497444">
    <property type="component" value="Chromosome 15"/>
</dbReference>
<keyword evidence="3 7" id="KW-0479">Metal-binding</keyword>